<accession>A0ACB8XSG4</accession>
<proteinExistence type="predicted"/>
<dbReference type="Proteomes" id="UP001055879">
    <property type="component" value="Linkage Group LG15"/>
</dbReference>
<organism evidence="1 2">
    <name type="scientific">Arctium lappa</name>
    <name type="common">Greater burdock</name>
    <name type="synonym">Lappa major</name>
    <dbReference type="NCBI Taxonomy" id="4217"/>
    <lineage>
        <taxon>Eukaryota</taxon>
        <taxon>Viridiplantae</taxon>
        <taxon>Streptophyta</taxon>
        <taxon>Embryophyta</taxon>
        <taxon>Tracheophyta</taxon>
        <taxon>Spermatophyta</taxon>
        <taxon>Magnoliopsida</taxon>
        <taxon>eudicotyledons</taxon>
        <taxon>Gunneridae</taxon>
        <taxon>Pentapetalae</taxon>
        <taxon>asterids</taxon>
        <taxon>campanulids</taxon>
        <taxon>Asterales</taxon>
        <taxon>Asteraceae</taxon>
        <taxon>Carduoideae</taxon>
        <taxon>Cardueae</taxon>
        <taxon>Arctiinae</taxon>
        <taxon>Arctium</taxon>
    </lineage>
</organism>
<comment type="caution">
    <text evidence="1">The sequence shown here is derived from an EMBL/GenBank/DDBJ whole genome shotgun (WGS) entry which is preliminary data.</text>
</comment>
<protein>
    <submittedName>
        <fullName evidence="1">Uncharacterized protein</fullName>
    </submittedName>
</protein>
<name>A0ACB8XSG4_ARCLA</name>
<reference evidence="1 2" key="2">
    <citation type="journal article" date="2022" name="Mol. Ecol. Resour.">
        <title>The genomes of chicory, endive, great burdock and yacon provide insights into Asteraceae paleo-polyploidization history and plant inulin production.</title>
        <authorList>
            <person name="Fan W."/>
            <person name="Wang S."/>
            <person name="Wang H."/>
            <person name="Wang A."/>
            <person name="Jiang F."/>
            <person name="Liu H."/>
            <person name="Zhao H."/>
            <person name="Xu D."/>
            <person name="Zhang Y."/>
        </authorList>
    </citation>
    <scope>NUCLEOTIDE SEQUENCE [LARGE SCALE GENOMIC DNA]</scope>
    <source>
        <strain evidence="2">cv. Niubang</strain>
    </source>
</reference>
<evidence type="ECO:0000313" key="1">
    <source>
        <dbReference type="EMBL" id="KAI3673136.1"/>
    </source>
</evidence>
<dbReference type="EMBL" id="CM042061">
    <property type="protein sequence ID" value="KAI3673136.1"/>
    <property type="molecule type" value="Genomic_DNA"/>
</dbReference>
<gene>
    <name evidence="1" type="ORF">L6452_39251</name>
</gene>
<evidence type="ECO:0000313" key="2">
    <source>
        <dbReference type="Proteomes" id="UP001055879"/>
    </source>
</evidence>
<sequence>MQPGRQSRVPCHEIVLGKDCKTGCEVRSCLEVALDRQSLAVFCYLSPRYYVIHELIKCGGAKYAFLIPLHVMCPLQPLLPSEIQGTLLSVFYVGFAEKLVPCPSPCIRLFLTSVQETVLMI</sequence>
<keyword evidence="2" id="KW-1185">Reference proteome</keyword>
<reference evidence="2" key="1">
    <citation type="journal article" date="2022" name="Mol. Ecol. Resour.">
        <title>The genomes of chicory, endive, great burdock and yacon provide insights into Asteraceae palaeo-polyploidization history and plant inulin production.</title>
        <authorList>
            <person name="Fan W."/>
            <person name="Wang S."/>
            <person name="Wang H."/>
            <person name="Wang A."/>
            <person name="Jiang F."/>
            <person name="Liu H."/>
            <person name="Zhao H."/>
            <person name="Xu D."/>
            <person name="Zhang Y."/>
        </authorList>
    </citation>
    <scope>NUCLEOTIDE SEQUENCE [LARGE SCALE GENOMIC DNA]</scope>
    <source>
        <strain evidence="2">cv. Niubang</strain>
    </source>
</reference>